<organism evidence="2 3">
    <name type="scientific">Stenotrophomonas maltophilia</name>
    <name type="common">Pseudomonas maltophilia</name>
    <name type="synonym">Xanthomonas maltophilia</name>
    <dbReference type="NCBI Taxonomy" id="40324"/>
    <lineage>
        <taxon>Bacteria</taxon>
        <taxon>Pseudomonadati</taxon>
        <taxon>Pseudomonadota</taxon>
        <taxon>Gammaproteobacteria</taxon>
        <taxon>Lysobacterales</taxon>
        <taxon>Lysobacteraceae</taxon>
        <taxon>Stenotrophomonas</taxon>
        <taxon>Stenotrophomonas maltophilia group</taxon>
    </lineage>
</organism>
<evidence type="ECO:0000256" key="1">
    <source>
        <dbReference type="SAM" id="SignalP"/>
    </source>
</evidence>
<keyword evidence="1" id="KW-0732">Signal</keyword>
<name>A0ABD7CA12_STEMA</name>
<evidence type="ECO:0008006" key="4">
    <source>
        <dbReference type="Google" id="ProtNLM"/>
    </source>
</evidence>
<feature type="signal peptide" evidence="1">
    <location>
        <begin position="1"/>
        <end position="18"/>
    </location>
</feature>
<dbReference type="EMBL" id="CP067993">
    <property type="protein sequence ID" value="QQQ44360.1"/>
    <property type="molecule type" value="Genomic_DNA"/>
</dbReference>
<dbReference type="AlphaFoldDB" id="A0ABD7CA12"/>
<accession>A0ABD7CA12</accession>
<evidence type="ECO:0000313" key="3">
    <source>
        <dbReference type="Proteomes" id="UP000596095"/>
    </source>
</evidence>
<gene>
    <name evidence="2" type="ORF">JJL50_10170</name>
</gene>
<reference evidence="2 3" key="1">
    <citation type="submission" date="2021-01" db="EMBL/GenBank/DDBJ databases">
        <title>Genome Characterization of a novel Stenotrophomonas isolate with high keratinase activity.</title>
        <authorList>
            <person name="Cao Z.-J."/>
        </authorList>
    </citation>
    <scope>NUCLEOTIDE SEQUENCE [LARGE SCALE GENOMIC DNA]</scope>
    <source>
        <strain evidence="2 3">DHHJ</strain>
    </source>
</reference>
<feature type="chain" id="PRO_5044826121" description="DUF4412 domain-containing protein" evidence="1">
    <location>
        <begin position="19"/>
        <end position="247"/>
    </location>
</feature>
<dbReference type="Proteomes" id="UP000596095">
    <property type="component" value="Chromosome"/>
</dbReference>
<evidence type="ECO:0000313" key="2">
    <source>
        <dbReference type="EMBL" id="QQQ44360.1"/>
    </source>
</evidence>
<sequence length="247" mass="26385">MICFFPRGALFAAMTAVAGVVSAAPATSISLMDATEQASLIESRHSSGEGAAVSSMSTRYYASDEMHFSWDGQQVLTLCEGAVYLRFPEGKPMMLTAEQRQMFAYQAMMSSLGAIAAVGAASGESLEVAADGSGTRSAGESPWAYGVERFDVTTQRMPDGAVRVHSRKTEIVNTTPPARPDDMFSTEDDQAARLSELAPVGSWTEVIVHEGPRLPHVDPAMSLKGWISMGDDQAATVGEARKLHKCK</sequence>
<proteinExistence type="predicted"/>
<dbReference type="RefSeq" id="WP_201119101.1">
    <property type="nucleotide sequence ID" value="NZ_CP067993.1"/>
</dbReference>
<protein>
    <recommendedName>
        <fullName evidence="4">DUF4412 domain-containing protein</fullName>
    </recommendedName>
</protein>